<evidence type="ECO:0000256" key="7">
    <source>
        <dbReference type="ARBA" id="ARBA00022723"/>
    </source>
</evidence>
<sequence length="527" mass="56455">MAAKSRIAPFRRLALEHPRAAAEIPQVRTFSQSQLRPPTITSVNTSLFELFKIGIGPSSSHTVGPMRAALRFTRELTEKNLLEQTARVNVDLYGSLALTGIGHGTDRAILLGLLGEAPDTVDPYTVETKIAAIRNTNTLALGGSKTIPFSEAEDLNFRRNQMYPDPAVHSHPNGMRFTAFDNAGRKLAEEVFYSIGGGFIVSEAERTAVSATDTRTVPYPFRSAADLLALAKQHNLTIAHLMLANEVALLNDPAISITRPQTISASSQINLSAEQKIRASILALWQIMQQCTERGIATEGILPGGLNVRRRAHRLAERLNTIGSKDPLAPIDWVTVYAMAVNEENAGGGRVVTAPTNGAAGVIPAIGNYYLRFIDGTEAEKEEGILRYFLTAAAIGILYKENASISGAEVGCQGEVGVACSMAAGGLVAALNGTNAQIEHAAEIAMEHNLGMTCDPIGGLVQIPCIERNGMGAVKAINAARMAMHETGDHKLSLDQIIATMYQTGLDMQSRYKETSLAGLALNIIEC</sequence>
<reference evidence="14 15" key="1">
    <citation type="submission" date="2020-07" db="EMBL/GenBank/DDBJ databases">
        <title>Genomic Encyclopedia of Type Strains, Phase IV (KMG-V): Genome sequencing to study the core and pangenomes of soil and plant-associated prokaryotes.</title>
        <authorList>
            <person name="Whitman W."/>
        </authorList>
    </citation>
    <scope>NUCLEOTIDE SEQUENCE [LARGE SCALE GENOMIC DNA]</scope>
    <source>
        <strain evidence="14 15">M8UP30</strain>
    </source>
</reference>
<evidence type="ECO:0000256" key="11">
    <source>
        <dbReference type="ARBA" id="ARBA00049406"/>
    </source>
</evidence>
<keyword evidence="6" id="KW-0004">4Fe-4S</keyword>
<protein>
    <recommendedName>
        <fullName evidence="4">L-serine ammonia-lyase</fullName>
        <ecNumber evidence="4">4.3.1.17</ecNumber>
    </recommendedName>
</protein>
<dbReference type="PANTHER" id="PTHR30182:SF1">
    <property type="entry name" value="L-SERINE DEHYDRATASE 1"/>
    <property type="match status" value="1"/>
</dbReference>
<evidence type="ECO:0000256" key="5">
    <source>
        <dbReference type="ARBA" id="ARBA00022432"/>
    </source>
</evidence>
<dbReference type="EMBL" id="JACCCV010000001">
    <property type="protein sequence ID" value="NYF51675.1"/>
    <property type="molecule type" value="Genomic_DNA"/>
</dbReference>
<organism evidence="14 15">
    <name type="scientific">Tunturiibacter lichenicola</name>
    <dbReference type="NCBI Taxonomy" id="2051959"/>
    <lineage>
        <taxon>Bacteria</taxon>
        <taxon>Pseudomonadati</taxon>
        <taxon>Acidobacteriota</taxon>
        <taxon>Terriglobia</taxon>
        <taxon>Terriglobales</taxon>
        <taxon>Acidobacteriaceae</taxon>
        <taxon>Tunturiibacter</taxon>
    </lineage>
</organism>
<evidence type="ECO:0000256" key="2">
    <source>
        <dbReference type="ARBA" id="ARBA00004742"/>
    </source>
</evidence>
<dbReference type="GO" id="GO:0006094">
    <property type="term" value="P:gluconeogenesis"/>
    <property type="evidence" value="ECO:0007669"/>
    <property type="project" value="UniProtKB-KW"/>
</dbReference>
<evidence type="ECO:0000259" key="12">
    <source>
        <dbReference type="Pfam" id="PF03313"/>
    </source>
</evidence>
<dbReference type="GO" id="GO:0051539">
    <property type="term" value="F:4 iron, 4 sulfur cluster binding"/>
    <property type="evidence" value="ECO:0007669"/>
    <property type="project" value="UniProtKB-KW"/>
</dbReference>
<evidence type="ECO:0000313" key="14">
    <source>
        <dbReference type="EMBL" id="NYF51675.1"/>
    </source>
</evidence>
<feature type="domain" description="Serine dehydratase beta chain" evidence="13">
    <location>
        <begin position="46"/>
        <end position="204"/>
    </location>
</feature>
<evidence type="ECO:0000256" key="10">
    <source>
        <dbReference type="ARBA" id="ARBA00023239"/>
    </source>
</evidence>
<dbReference type="Pfam" id="PF03315">
    <property type="entry name" value="SDH_beta"/>
    <property type="match status" value="1"/>
</dbReference>
<comment type="pathway">
    <text evidence="2">Carbohydrate biosynthesis; gluconeogenesis.</text>
</comment>
<evidence type="ECO:0000259" key="13">
    <source>
        <dbReference type="Pfam" id="PF03315"/>
    </source>
</evidence>
<dbReference type="EC" id="4.3.1.17" evidence="4"/>
<proteinExistence type="inferred from homology"/>
<dbReference type="InterPro" id="IPR029009">
    <property type="entry name" value="ASB_dom_sf"/>
</dbReference>
<dbReference type="InterPro" id="IPR004644">
    <property type="entry name" value="Fe-S_L-Ser_mono"/>
</dbReference>
<keyword evidence="5" id="KW-0312">Gluconeogenesis</keyword>
<evidence type="ECO:0000256" key="4">
    <source>
        <dbReference type="ARBA" id="ARBA00012093"/>
    </source>
</evidence>
<evidence type="ECO:0000256" key="9">
    <source>
        <dbReference type="ARBA" id="ARBA00023014"/>
    </source>
</evidence>
<dbReference type="AlphaFoldDB" id="A0A7Y9T9T7"/>
<comment type="catalytic activity">
    <reaction evidence="11">
        <text>L-serine = pyruvate + NH4(+)</text>
        <dbReference type="Rhea" id="RHEA:19169"/>
        <dbReference type="ChEBI" id="CHEBI:15361"/>
        <dbReference type="ChEBI" id="CHEBI:28938"/>
        <dbReference type="ChEBI" id="CHEBI:33384"/>
        <dbReference type="EC" id="4.3.1.17"/>
    </reaction>
</comment>
<evidence type="ECO:0000313" key="15">
    <source>
        <dbReference type="Proteomes" id="UP000534186"/>
    </source>
</evidence>
<evidence type="ECO:0000256" key="6">
    <source>
        <dbReference type="ARBA" id="ARBA00022485"/>
    </source>
</evidence>
<keyword evidence="7" id="KW-0479">Metal-binding</keyword>
<dbReference type="GO" id="GO:0046872">
    <property type="term" value="F:metal ion binding"/>
    <property type="evidence" value="ECO:0007669"/>
    <property type="project" value="UniProtKB-KW"/>
</dbReference>
<dbReference type="NCBIfam" id="TIGR00720">
    <property type="entry name" value="sda_mono"/>
    <property type="match status" value="1"/>
</dbReference>
<evidence type="ECO:0000256" key="3">
    <source>
        <dbReference type="ARBA" id="ARBA00008636"/>
    </source>
</evidence>
<keyword evidence="10 14" id="KW-0456">Lyase</keyword>
<dbReference type="InterPro" id="IPR005130">
    <property type="entry name" value="Ser_deHydtase-like_asu"/>
</dbReference>
<dbReference type="Gene3D" id="3.30.1330.90">
    <property type="entry name" value="D-3-phosphoglycerate dehydrogenase, domain 3"/>
    <property type="match status" value="1"/>
</dbReference>
<dbReference type="PANTHER" id="PTHR30182">
    <property type="entry name" value="L-SERINE DEHYDRATASE"/>
    <property type="match status" value="1"/>
</dbReference>
<comment type="caution">
    <text evidence="14">The sequence shown here is derived from an EMBL/GenBank/DDBJ whole genome shotgun (WGS) entry which is preliminary data.</text>
</comment>
<dbReference type="Pfam" id="PF03313">
    <property type="entry name" value="SDH_alpha"/>
    <property type="match status" value="1"/>
</dbReference>
<gene>
    <name evidence="14" type="ORF">HDF12_002040</name>
</gene>
<accession>A0A7Y9T9T7</accession>
<evidence type="ECO:0000256" key="1">
    <source>
        <dbReference type="ARBA" id="ARBA00001966"/>
    </source>
</evidence>
<dbReference type="InterPro" id="IPR051318">
    <property type="entry name" value="Fe-S_L-Ser"/>
</dbReference>
<name>A0A7Y9T9T7_9BACT</name>
<dbReference type="FunFam" id="3.30.1330.90:FF:000001">
    <property type="entry name" value="L-serine ammonia-lyase 1"/>
    <property type="match status" value="1"/>
</dbReference>
<comment type="similarity">
    <text evidence="3">Belongs to the iron-sulfur dependent L-serine dehydratase family.</text>
</comment>
<feature type="domain" description="Serine dehydratase-like alpha subunit" evidence="12">
    <location>
        <begin position="234"/>
        <end position="521"/>
    </location>
</feature>
<dbReference type="SUPFAM" id="SSF143548">
    <property type="entry name" value="Serine metabolism enzymes domain"/>
    <property type="match status" value="1"/>
</dbReference>
<evidence type="ECO:0000256" key="8">
    <source>
        <dbReference type="ARBA" id="ARBA00023004"/>
    </source>
</evidence>
<dbReference type="InterPro" id="IPR005131">
    <property type="entry name" value="Ser_deHydtase_bsu"/>
</dbReference>
<keyword evidence="9" id="KW-0411">Iron-sulfur</keyword>
<dbReference type="Proteomes" id="UP000534186">
    <property type="component" value="Unassembled WGS sequence"/>
</dbReference>
<comment type="cofactor">
    <cofactor evidence="1">
        <name>[4Fe-4S] cluster</name>
        <dbReference type="ChEBI" id="CHEBI:49883"/>
    </cofactor>
</comment>
<keyword evidence="8" id="KW-0408">Iron</keyword>
<dbReference type="GO" id="GO:0003941">
    <property type="term" value="F:L-serine ammonia-lyase activity"/>
    <property type="evidence" value="ECO:0007669"/>
    <property type="project" value="UniProtKB-EC"/>
</dbReference>